<dbReference type="Pfam" id="PF00651">
    <property type="entry name" value="BTB"/>
    <property type="match status" value="1"/>
</dbReference>
<evidence type="ECO:0000259" key="1">
    <source>
        <dbReference type="PROSITE" id="PS50097"/>
    </source>
</evidence>
<name>A0A9W4SMJ4_9GLOM</name>
<dbReference type="AlphaFoldDB" id="A0A9W4SMJ4"/>
<dbReference type="SMART" id="SM00225">
    <property type="entry name" value="BTB"/>
    <property type="match status" value="1"/>
</dbReference>
<proteinExistence type="predicted"/>
<dbReference type="InterPro" id="IPR000210">
    <property type="entry name" value="BTB/POZ_dom"/>
</dbReference>
<dbReference type="InterPro" id="IPR011333">
    <property type="entry name" value="SKP1/BTB/POZ_sf"/>
</dbReference>
<evidence type="ECO:0000313" key="2">
    <source>
        <dbReference type="EMBL" id="CAI2174752.1"/>
    </source>
</evidence>
<accession>A0A9W4SMJ4</accession>
<dbReference type="EMBL" id="CAMKVN010001253">
    <property type="protein sequence ID" value="CAI2174752.1"/>
    <property type="molecule type" value="Genomic_DNA"/>
</dbReference>
<dbReference type="Gene3D" id="3.30.710.10">
    <property type="entry name" value="Potassium Channel Kv1.1, Chain A"/>
    <property type="match status" value="1"/>
</dbReference>
<dbReference type="SUPFAM" id="SSF54695">
    <property type="entry name" value="POZ domain"/>
    <property type="match status" value="1"/>
</dbReference>
<gene>
    <name evidence="2" type="ORF">FWILDA_LOCUS6750</name>
</gene>
<keyword evidence="3" id="KW-1185">Reference proteome</keyword>
<protein>
    <submittedName>
        <fullName evidence="2">19048_t:CDS:1</fullName>
    </submittedName>
</protein>
<sequence length="445" mass="51366">MLSSEFYSSLSKDLTSLLTDTSDYNMIINVGEKPNVKEYHVHSNILRVRSKYFSKAVSADWVKKKDGIILYEKPNIGSDVFDIILSYIYGGKITFTDTTSSWKIFDCLKAADELCLDEFLEYAQDYLLENRKEWLKDNLSFMYQDTFPPSSLTKIQGYCINQIRKYPFMFFNSIEFVDIQEECLRELVQDDHLDISELELFEKLIEWGMAKTRELNQTDNQTLSEKNFALLSLTLDKLIKHIRFYNMDSSEFYSRVEPLKSVLGTKFYDEMEVYHNKSRMNLTKKGEGTSNGVSTSYIPKSINLLPHRGAIISKIMNLEQGAMISSWIDRKDLPSDGIGNNNNDMSRATITTNRQGRIARPTSEERGNALNMWKSSGPSFGKFDILMQNGGIRLKHKSFVPNIIPLKDGETFKIEDYEVFEVTQKVEDSTGRRVRDNEEIAVEIQ</sequence>
<dbReference type="Proteomes" id="UP001153678">
    <property type="component" value="Unassembled WGS sequence"/>
</dbReference>
<dbReference type="OrthoDB" id="45365at2759"/>
<dbReference type="PANTHER" id="PTHR45774">
    <property type="entry name" value="BTB/POZ DOMAIN-CONTAINING"/>
    <property type="match status" value="1"/>
</dbReference>
<reference evidence="2" key="1">
    <citation type="submission" date="2022-08" db="EMBL/GenBank/DDBJ databases">
        <authorList>
            <person name="Kallberg Y."/>
            <person name="Tangrot J."/>
            <person name="Rosling A."/>
        </authorList>
    </citation>
    <scope>NUCLEOTIDE SEQUENCE</scope>
    <source>
        <strain evidence="2">Wild A</strain>
    </source>
</reference>
<organism evidence="2 3">
    <name type="scientific">Funneliformis geosporum</name>
    <dbReference type="NCBI Taxonomy" id="1117311"/>
    <lineage>
        <taxon>Eukaryota</taxon>
        <taxon>Fungi</taxon>
        <taxon>Fungi incertae sedis</taxon>
        <taxon>Mucoromycota</taxon>
        <taxon>Glomeromycotina</taxon>
        <taxon>Glomeromycetes</taxon>
        <taxon>Glomerales</taxon>
        <taxon>Glomeraceae</taxon>
        <taxon>Funneliformis</taxon>
    </lineage>
</organism>
<dbReference type="Gene3D" id="1.25.40.420">
    <property type="match status" value="1"/>
</dbReference>
<feature type="domain" description="BTB" evidence="1">
    <location>
        <begin position="22"/>
        <end position="97"/>
    </location>
</feature>
<dbReference type="PANTHER" id="PTHR45774:SF3">
    <property type="entry name" value="BTB (POZ) DOMAIN-CONTAINING 2B-RELATED"/>
    <property type="match status" value="1"/>
</dbReference>
<evidence type="ECO:0000313" key="3">
    <source>
        <dbReference type="Proteomes" id="UP001153678"/>
    </source>
</evidence>
<comment type="caution">
    <text evidence="2">The sequence shown here is derived from an EMBL/GenBank/DDBJ whole genome shotgun (WGS) entry which is preliminary data.</text>
</comment>
<dbReference type="PROSITE" id="PS50097">
    <property type="entry name" value="BTB"/>
    <property type="match status" value="1"/>
</dbReference>